<dbReference type="AlphaFoldDB" id="A0A6N2WKX5"/>
<dbReference type="Pfam" id="PF04397">
    <property type="entry name" value="LytTR"/>
    <property type="match status" value="1"/>
</dbReference>
<accession>A0A6N2WKX5</accession>
<dbReference type="InterPro" id="IPR011006">
    <property type="entry name" value="CheY-like_superfamily"/>
</dbReference>
<reference evidence="6" key="1">
    <citation type="submission" date="2019-11" db="EMBL/GenBank/DDBJ databases">
        <authorList>
            <person name="Feng L."/>
        </authorList>
    </citation>
    <scope>NUCLEOTIDE SEQUENCE</scope>
    <source>
        <strain evidence="6">CnexileLFYP112</strain>
    </source>
</reference>
<dbReference type="PANTHER" id="PTHR37299">
    <property type="entry name" value="TRANSCRIPTIONAL REGULATOR-RELATED"/>
    <property type="match status" value="1"/>
</dbReference>
<evidence type="ECO:0000313" key="6">
    <source>
        <dbReference type="EMBL" id="VYT39796.1"/>
    </source>
</evidence>
<dbReference type="SMART" id="SM00448">
    <property type="entry name" value="REC"/>
    <property type="match status" value="1"/>
</dbReference>
<name>A0A6N2WKX5_9FIRM</name>
<dbReference type="PROSITE" id="PS50110">
    <property type="entry name" value="RESPONSE_REGULATORY"/>
    <property type="match status" value="1"/>
</dbReference>
<gene>
    <name evidence="6" type="primary">lytR_4</name>
    <name evidence="6" type="ORF">CNLFYP112_00883</name>
</gene>
<dbReference type="Pfam" id="PF00072">
    <property type="entry name" value="Response_reg"/>
    <property type="match status" value="1"/>
</dbReference>
<dbReference type="SMART" id="SM00850">
    <property type="entry name" value="LytTR"/>
    <property type="match status" value="1"/>
</dbReference>
<feature type="domain" description="HTH LytTR-type" evidence="5">
    <location>
        <begin position="146"/>
        <end position="235"/>
    </location>
</feature>
<dbReference type="Gene3D" id="3.40.50.2300">
    <property type="match status" value="1"/>
</dbReference>
<feature type="domain" description="Response regulatory" evidence="4">
    <location>
        <begin position="9"/>
        <end position="126"/>
    </location>
</feature>
<dbReference type="SUPFAM" id="SSF52172">
    <property type="entry name" value="CheY-like"/>
    <property type="match status" value="1"/>
</dbReference>
<feature type="modified residue" description="4-aspartylphosphate" evidence="3">
    <location>
        <position position="63"/>
    </location>
</feature>
<dbReference type="InterPro" id="IPR007492">
    <property type="entry name" value="LytTR_DNA-bd_dom"/>
</dbReference>
<dbReference type="PROSITE" id="PS50930">
    <property type="entry name" value="HTH_LYTTR"/>
    <property type="match status" value="1"/>
</dbReference>
<evidence type="ECO:0000256" key="3">
    <source>
        <dbReference type="PROSITE-ProRule" id="PRU00169"/>
    </source>
</evidence>
<sequence>MRSEGLKLKIAICDDETFFLENIKELTKHYFNSKGMMVKIQCYQDTEAFLQSDVNSYHIIFLDMILGEKNGIEVARIIRQKNKTVPMIFISAYAEFALQGYSVRAFNYILKNDLDQTFYIVMDSLLDELKLQYETLDLKVENMKQSIRLEDIRYIESFKRYVIIHTKKEEYKQYGKISDFETLLEEKGFLRIYKSFLINMNHVEKIENKKAYLNGGITLTCSKERYSEIQHKYLLWKGR</sequence>
<evidence type="ECO:0000259" key="4">
    <source>
        <dbReference type="PROSITE" id="PS50110"/>
    </source>
</evidence>
<organism evidence="6">
    <name type="scientific">[Clostridium] nexile</name>
    <dbReference type="NCBI Taxonomy" id="29361"/>
    <lineage>
        <taxon>Bacteria</taxon>
        <taxon>Bacillati</taxon>
        <taxon>Bacillota</taxon>
        <taxon>Clostridia</taxon>
        <taxon>Lachnospirales</taxon>
        <taxon>Lachnospiraceae</taxon>
        <taxon>Tyzzerella</taxon>
    </lineage>
</organism>
<dbReference type="InterPro" id="IPR001789">
    <property type="entry name" value="Sig_transdc_resp-reg_receiver"/>
</dbReference>
<keyword evidence="3" id="KW-0597">Phosphoprotein</keyword>
<evidence type="ECO:0000256" key="1">
    <source>
        <dbReference type="ARBA" id="ARBA00018672"/>
    </source>
</evidence>
<dbReference type="Gene3D" id="2.40.50.1020">
    <property type="entry name" value="LytTr DNA-binding domain"/>
    <property type="match status" value="1"/>
</dbReference>
<dbReference type="GO" id="GO:0003677">
    <property type="term" value="F:DNA binding"/>
    <property type="evidence" value="ECO:0007669"/>
    <property type="project" value="InterPro"/>
</dbReference>
<dbReference type="EMBL" id="CACRTG010000046">
    <property type="protein sequence ID" value="VYT39796.1"/>
    <property type="molecule type" value="Genomic_DNA"/>
</dbReference>
<dbReference type="PANTHER" id="PTHR37299:SF1">
    <property type="entry name" value="STAGE 0 SPORULATION PROTEIN A HOMOLOG"/>
    <property type="match status" value="1"/>
</dbReference>
<proteinExistence type="predicted"/>
<comment type="function">
    <text evidence="2">May play the central regulatory role in sporulation. It may be an element of the effector pathway responsible for the activation of sporulation genes in response to nutritional stress. Spo0A may act in concert with spo0H (a sigma factor) to control the expression of some genes that are critical to the sporulation process.</text>
</comment>
<evidence type="ECO:0000259" key="5">
    <source>
        <dbReference type="PROSITE" id="PS50930"/>
    </source>
</evidence>
<protein>
    <recommendedName>
        <fullName evidence="1">Stage 0 sporulation protein A homolog</fullName>
    </recommendedName>
</protein>
<dbReference type="GO" id="GO:0000156">
    <property type="term" value="F:phosphorelay response regulator activity"/>
    <property type="evidence" value="ECO:0007669"/>
    <property type="project" value="InterPro"/>
</dbReference>
<evidence type="ECO:0000256" key="2">
    <source>
        <dbReference type="ARBA" id="ARBA00024867"/>
    </source>
</evidence>
<dbReference type="InterPro" id="IPR046947">
    <property type="entry name" value="LytR-like"/>
</dbReference>